<keyword evidence="2 5" id="KW-0238">DNA-binding</keyword>
<dbReference type="PANTHER" id="PTHR30146:SF33">
    <property type="entry name" value="TRANSCRIPTIONAL REGULATOR"/>
    <property type="match status" value="1"/>
</dbReference>
<evidence type="ECO:0000313" key="5">
    <source>
        <dbReference type="EMBL" id="MDF3834051.1"/>
    </source>
</evidence>
<dbReference type="InterPro" id="IPR028082">
    <property type="entry name" value="Peripla_BP_I"/>
</dbReference>
<organism evidence="5 6">
    <name type="scientific">Cupriavidus basilensis</name>
    <dbReference type="NCBI Taxonomy" id="68895"/>
    <lineage>
        <taxon>Bacteria</taxon>
        <taxon>Pseudomonadati</taxon>
        <taxon>Pseudomonadota</taxon>
        <taxon>Betaproteobacteria</taxon>
        <taxon>Burkholderiales</taxon>
        <taxon>Burkholderiaceae</taxon>
        <taxon>Cupriavidus</taxon>
    </lineage>
</organism>
<dbReference type="Gene3D" id="3.40.50.2300">
    <property type="match status" value="2"/>
</dbReference>
<dbReference type="Pfam" id="PF13377">
    <property type="entry name" value="Peripla_BP_3"/>
    <property type="match status" value="1"/>
</dbReference>
<dbReference type="InterPro" id="IPR000843">
    <property type="entry name" value="HTH_LacI"/>
</dbReference>
<dbReference type="SMART" id="SM00354">
    <property type="entry name" value="HTH_LACI"/>
    <property type="match status" value="1"/>
</dbReference>
<gene>
    <name evidence="5" type="ORF">P3W85_13960</name>
</gene>
<dbReference type="SUPFAM" id="SSF47413">
    <property type="entry name" value="lambda repressor-like DNA-binding domains"/>
    <property type="match status" value="1"/>
</dbReference>
<dbReference type="RefSeq" id="WP_276265214.1">
    <property type="nucleotide sequence ID" value="NZ_JARJLM010000240.1"/>
</dbReference>
<evidence type="ECO:0000313" key="6">
    <source>
        <dbReference type="Proteomes" id="UP001216674"/>
    </source>
</evidence>
<dbReference type="Pfam" id="PF00356">
    <property type="entry name" value="LacI"/>
    <property type="match status" value="1"/>
</dbReference>
<dbReference type="PROSITE" id="PS50932">
    <property type="entry name" value="HTH_LACI_2"/>
    <property type="match status" value="1"/>
</dbReference>
<dbReference type="EMBL" id="JARJLM010000240">
    <property type="protein sequence ID" value="MDF3834051.1"/>
    <property type="molecule type" value="Genomic_DNA"/>
</dbReference>
<name>A0ABT6AN55_9BURK</name>
<evidence type="ECO:0000256" key="1">
    <source>
        <dbReference type="ARBA" id="ARBA00023015"/>
    </source>
</evidence>
<keyword evidence="1" id="KW-0805">Transcription regulation</keyword>
<keyword evidence="6" id="KW-1185">Reference proteome</keyword>
<dbReference type="GO" id="GO:0003677">
    <property type="term" value="F:DNA binding"/>
    <property type="evidence" value="ECO:0007669"/>
    <property type="project" value="UniProtKB-KW"/>
</dbReference>
<evidence type="ECO:0000259" key="4">
    <source>
        <dbReference type="PROSITE" id="PS50932"/>
    </source>
</evidence>
<feature type="domain" description="HTH lacI-type" evidence="4">
    <location>
        <begin position="1"/>
        <end position="50"/>
    </location>
</feature>
<sequence length="327" mass="34595">MAKLAGVSMATVSRALSSPAVVREKTLERVQSAIAALGYVPDASARTLASGRSRTVGAVVPTLDNAIFSNAIQGLQTTLAEHGYQLLLATHNYNLKSEIAVVRALSERAVDALVLVGSEHAHETFSILEKSGIHALLTWSLSNDYPCIGFDNFEIGAMAARHLLELGHRRFGMISGITRHNDRARQRVEGFVNTLKAHGLAPQPGAICEQPYGFAGGRAGLQRLMSVGAERPTAIFCGNDVLALGCLFEAASLGIRVPDDLSVIGCDDLPIAAEIAPGLTTISLHTRQLGELAAHALLDWSQDGTIPGRTELPVSLARRGTTGPAPQ</sequence>
<dbReference type="CDD" id="cd01392">
    <property type="entry name" value="HTH_LacI"/>
    <property type="match status" value="1"/>
</dbReference>
<proteinExistence type="predicted"/>
<protein>
    <submittedName>
        <fullName evidence="5">LacI family DNA-binding transcriptional regulator</fullName>
    </submittedName>
</protein>
<evidence type="ECO:0000256" key="2">
    <source>
        <dbReference type="ARBA" id="ARBA00023125"/>
    </source>
</evidence>
<dbReference type="CDD" id="cd06273">
    <property type="entry name" value="PBP1_LacI-like"/>
    <property type="match status" value="1"/>
</dbReference>
<keyword evidence="3" id="KW-0804">Transcription</keyword>
<dbReference type="Proteomes" id="UP001216674">
    <property type="component" value="Unassembled WGS sequence"/>
</dbReference>
<dbReference type="Gene3D" id="1.10.260.40">
    <property type="entry name" value="lambda repressor-like DNA-binding domains"/>
    <property type="match status" value="1"/>
</dbReference>
<dbReference type="PANTHER" id="PTHR30146">
    <property type="entry name" value="LACI-RELATED TRANSCRIPTIONAL REPRESSOR"/>
    <property type="match status" value="1"/>
</dbReference>
<dbReference type="InterPro" id="IPR046335">
    <property type="entry name" value="LacI/GalR-like_sensor"/>
</dbReference>
<dbReference type="InterPro" id="IPR010982">
    <property type="entry name" value="Lambda_DNA-bd_dom_sf"/>
</dbReference>
<reference evidence="5 6" key="1">
    <citation type="submission" date="2023-03" db="EMBL/GenBank/DDBJ databases">
        <title>Draft assemblies of triclosan tolerant bacteria isolated from returned activated sludge.</title>
        <authorList>
            <person name="Van Hamelsveld S."/>
        </authorList>
    </citation>
    <scope>NUCLEOTIDE SEQUENCE [LARGE SCALE GENOMIC DNA]</scope>
    <source>
        <strain evidence="5 6">GW210010_S58</strain>
    </source>
</reference>
<evidence type="ECO:0000256" key="3">
    <source>
        <dbReference type="ARBA" id="ARBA00023163"/>
    </source>
</evidence>
<dbReference type="SUPFAM" id="SSF53822">
    <property type="entry name" value="Periplasmic binding protein-like I"/>
    <property type="match status" value="1"/>
</dbReference>
<accession>A0ABT6AN55</accession>
<comment type="caution">
    <text evidence="5">The sequence shown here is derived from an EMBL/GenBank/DDBJ whole genome shotgun (WGS) entry which is preliminary data.</text>
</comment>